<comment type="caution">
    <text evidence="1">The sequence shown here is derived from an EMBL/GenBank/DDBJ whole genome shotgun (WGS) entry which is preliminary data.</text>
</comment>
<sequence>MEKATRKALATIAEEKARLPFHGYIEGKESNLEPLIRFFPGWTLQEADGVWCAAFVYYCCREAGFDLPIRPDECRSCHLAGCIAWEEWAIGDDRIGYHKGTDTFVPEAGDIVLYDRVFNNQEHDHIGIVLRKRGNTLIVAEGNKDNISQIVERPLGEHIRAYIRIPDGYRYDRTGSAFFIGFKGKSNASAVLVRSVSPDHSLLTNSFTGLKKDIEALKADCGSVYLFGVDKNLKDSFRIEKVAEKGGSRFETCLDTDALRKQLEASGIRTCVSERPTKYLCNEAYWELLRKFGGRAVLIHIPTIRYNDESWPAKLTQILR</sequence>
<gene>
    <name evidence="1" type="ORF">SAMN06297397_2972</name>
</gene>
<protein>
    <submittedName>
        <fullName evidence="1">CHAP domain-containing protein</fullName>
    </submittedName>
</protein>
<organism evidence="1 2">
    <name type="scientific">Aristaeella lactis</name>
    <dbReference type="NCBI Taxonomy" id="3046383"/>
    <lineage>
        <taxon>Bacteria</taxon>
        <taxon>Bacillati</taxon>
        <taxon>Bacillota</taxon>
        <taxon>Clostridia</taxon>
        <taxon>Eubacteriales</taxon>
        <taxon>Aristaeellaceae</taxon>
        <taxon>Aristaeella</taxon>
    </lineage>
</organism>
<evidence type="ECO:0000313" key="1">
    <source>
        <dbReference type="EMBL" id="SMC88324.1"/>
    </source>
</evidence>
<reference evidence="1" key="1">
    <citation type="submission" date="2017-04" db="EMBL/GenBank/DDBJ databases">
        <authorList>
            <person name="Varghese N."/>
            <person name="Submissions S."/>
        </authorList>
    </citation>
    <scope>NUCLEOTIDE SEQUENCE</scope>
    <source>
        <strain evidence="1">WTE2008</strain>
    </source>
</reference>
<keyword evidence="2" id="KW-1185">Reference proteome</keyword>
<dbReference type="Proteomes" id="UP000192328">
    <property type="component" value="Unassembled WGS sequence"/>
</dbReference>
<accession>A0AC61PQ83</accession>
<evidence type="ECO:0000313" key="2">
    <source>
        <dbReference type="Proteomes" id="UP000192328"/>
    </source>
</evidence>
<dbReference type="EMBL" id="FWXZ01000008">
    <property type="protein sequence ID" value="SMC88324.1"/>
    <property type="molecule type" value="Genomic_DNA"/>
</dbReference>
<proteinExistence type="predicted"/>
<name>A0AC61PQ83_9FIRM</name>